<keyword evidence="3 6" id="KW-0479">Metal-binding</keyword>
<evidence type="ECO:0000256" key="5">
    <source>
        <dbReference type="ARBA" id="ARBA00023004"/>
    </source>
</evidence>
<evidence type="ECO:0000256" key="7">
    <source>
        <dbReference type="SAM" id="MobiDB-lite"/>
    </source>
</evidence>
<dbReference type="AlphaFoldDB" id="A0AAD6YCG9"/>
<protein>
    <submittedName>
        <fullName evidence="8">Cytochrome P450</fullName>
    </submittedName>
</protein>
<feature type="compositionally biased region" description="Low complexity" evidence="7">
    <location>
        <begin position="398"/>
        <end position="408"/>
    </location>
</feature>
<dbReference type="InterPro" id="IPR017972">
    <property type="entry name" value="Cyt_P450_CS"/>
</dbReference>
<keyword evidence="6" id="KW-0349">Heme</keyword>
<evidence type="ECO:0000256" key="6">
    <source>
        <dbReference type="RuleBase" id="RU000461"/>
    </source>
</evidence>
<evidence type="ECO:0000256" key="1">
    <source>
        <dbReference type="ARBA" id="ARBA00001971"/>
    </source>
</evidence>
<dbReference type="CDD" id="cd11041">
    <property type="entry name" value="CYP503A1-like"/>
    <property type="match status" value="1"/>
</dbReference>
<reference evidence="8" key="1">
    <citation type="submission" date="2023-03" db="EMBL/GenBank/DDBJ databases">
        <title>Massive genome expansion in bonnet fungi (Mycena s.s.) driven by repeated elements and novel gene families across ecological guilds.</title>
        <authorList>
            <consortium name="Lawrence Berkeley National Laboratory"/>
            <person name="Harder C.B."/>
            <person name="Miyauchi S."/>
            <person name="Viragh M."/>
            <person name="Kuo A."/>
            <person name="Thoen E."/>
            <person name="Andreopoulos B."/>
            <person name="Lu D."/>
            <person name="Skrede I."/>
            <person name="Drula E."/>
            <person name="Henrissat B."/>
            <person name="Morin E."/>
            <person name="Kohler A."/>
            <person name="Barry K."/>
            <person name="LaButti K."/>
            <person name="Morin E."/>
            <person name="Salamov A."/>
            <person name="Lipzen A."/>
            <person name="Mereny Z."/>
            <person name="Hegedus B."/>
            <person name="Baldrian P."/>
            <person name="Stursova M."/>
            <person name="Weitz H."/>
            <person name="Taylor A."/>
            <person name="Grigoriev I.V."/>
            <person name="Nagy L.G."/>
            <person name="Martin F."/>
            <person name="Kauserud H."/>
        </authorList>
    </citation>
    <scope>NUCLEOTIDE SEQUENCE</scope>
    <source>
        <strain evidence="8">9144</strain>
    </source>
</reference>
<comment type="similarity">
    <text evidence="2 6">Belongs to the cytochrome P450 family.</text>
</comment>
<feature type="region of interest" description="Disordered" evidence="7">
    <location>
        <begin position="394"/>
        <end position="418"/>
    </location>
</feature>
<dbReference type="Pfam" id="PF00067">
    <property type="entry name" value="p450"/>
    <property type="match status" value="1"/>
</dbReference>
<dbReference type="PROSITE" id="PS00086">
    <property type="entry name" value="CYTOCHROME_P450"/>
    <property type="match status" value="1"/>
</dbReference>
<proteinExistence type="inferred from homology"/>
<dbReference type="Gene3D" id="1.10.630.10">
    <property type="entry name" value="Cytochrome P450"/>
    <property type="match status" value="1"/>
</dbReference>
<dbReference type="GO" id="GO:0020037">
    <property type="term" value="F:heme binding"/>
    <property type="evidence" value="ECO:0007669"/>
    <property type="project" value="InterPro"/>
</dbReference>
<evidence type="ECO:0000256" key="2">
    <source>
        <dbReference type="ARBA" id="ARBA00010617"/>
    </source>
</evidence>
<evidence type="ECO:0000313" key="8">
    <source>
        <dbReference type="EMBL" id="KAJ7208985.1"/>
    </source>
</evidence>
<dbReference type="PANTHER" id="PTHR46206">
    <property type="entry name" value="CYTOCHROME P450"/>
    <property type="match status" value="1"/>
</dbReference>
<dbReference type="GO" id="GO:0004497">
    <property type="term" value="F:monooxygenase activity"/>
    <property type="evidence" value="ECO:0007669"/>
    <property type="project" value="UniProtKB-KW"/>
</dbReference>
<dbReference type="PRINTS" id="PR00385">
    <property type="entry name" value="P450"/>
</dbReference>
<dbReference type="InterPro" id="IPR036396">
    <property type="entry name" value="Cyt_P450_sf"/>
</dbReference>
<gene>
    <name evidence="8" type="ORF">GGX14DRAFT_453737</name>
</gene>
<keyword evidence="6" id="KW-0503">Monooxygenase</keyword>
<organism evidence="8 9">
    <name type="scientific">Mycena pura</name>
    <dbReference type="NCBI Taxonomy" id="153505"/>
    <lineage>
        <taxon>Eukaryota</taxon>
        <taxon>Fungi</taxon>
        <taxon>Dikarya</taxon>
        <taxon>Basidiomycota</taxon>
        <taxon>Agaricomycotina</taxon>
        <taxon>Agaricomycetes</taxon>
        <taxon>Agaricomycetidae</taxon>
        <taxon>Agaricales</taxon>
        <taxon>Marasmiineae</taxon>
        <taxon>Mycenaceae</taxon>
        <taxon>Mycena</taxon>
    </lineage>
</organism>
<evidence type="ECO:0000313" key="9">
    <source>
        <dbReference type="Proteomes" id="UP001219525"/>
    </source>
</evidence>
<evidence type="ECO:0000256" key="4">
    <source>
        <dbReference type="ARBA" id="ARBA00023002"/>
    </source>
</evidence>
<dbReference type="InterPro" id="IPR001128">
    <property type="entry name" value="Cyt_P450"/>
</dbReference>
<sequence length="515" mass="57826">MDTLDIKTLVIYGLAATVAIYYLGSRKQSTTIPAMGSSGPIKSNLAALHFLRHGQQVISTGYSKYRNGVFRVPMLFRWDYIANGPERVREIVSAPEHVLSFDEGVSDVREPYHVQVIRGQLTRNLGRCFPEVRDEIVNAFNDVLTMEGTEWKLIKVLPATMQIVSRTSNRIFVGLPLCRDIEYVQLNIDYTVTIFTRGQIIGLLPGFLKPIVAPFLSPRKSSLRHALKLLKTILEERLEQENKYGRDRPDRPNDLISWLLDIAVGDERTAPALALRILVTNMAAIHTSSTTLTAALYDLAMYPEHIEPMREEAERVIMHEGWTKAAFLRESQRLRGAGPVALMRKVVAKDEFRFADGTTIPRGAFLSVPGMTVHLDPVNYDQPAVFDGFRFSRRREAGSPGPGADADATSGGDRTGERSMFNRHMISTGEDHLVFGHGRHACPGRFFAATELKAMLAHILQLFAEHRARADFFPAVINYDIRAEEEGVRPPDMEFGLLRAPNANGKIWMRKREGV</sequence>
<comment type="caution">
    <text evidence="8">The sequence shown here is derived from an EMBL/GenBank/DDBJ whole genome shotgun (WGS) entry which is preliminary data.</text>
</comment>
<dbReference type="GO" id="GO:0005506">
    <property type="term" value="F:iron ion binding"/>
    <property type="evidence" value="ECO:0007669"/>
    <property type="project" value="InterPro"/>
</dbReference>
<accession>A0AAD6YCG9</accession>
<keyword evidence="5 6" id="KW-0408">Iron</keyword>
<dbReference type="SUPFAM" id="SSF48264">
    <property type="entry name" value="Cytochrome P450"/>
    <property type="match status" value="1"/>
</dbReference>
<keyword evidence="9" id="KW-1185">Reference proteome</keyword>
<keyword evidence="4 6" id="KW-0560">Oxidoreductase</keyword>
<evidence type="ECO:0000256" key="3">
    <source>
        <dbReference type="ARBA" id="ARBA00022723"/>
    </source>
</evidence>
<name>A0AAD6YCG9_9AGAR</name>
<comment type="cofactor">
    <cofactor evidence="1">
        <name>heme</name>
        <dbReference type="ChEBI" id="CHEBI:30413"/>
    </cofactor>
</comment>
<dbReference type="Proteomes" id="UP001219525">
    <property type="component" value="Unassembled WGS sequence"/>
</dbReference>
<dbReference type="EMBL" id="JARJCW010000032">
    <property type="protein sequence ID" value="KAJ7208985.1"/>
    <property type="molecule type" value="Genomic_DNA"/>
</dbReference>
<dbReference type="GO" id="GO:0016705">
    <property type="term" value="F:oxidoreductase activity, acting on paired donors, with incorporation or reduction of molecular oxygen"/>
    <property type="evidence" value="ECO:0007669"/>
    <property type="project" value="InterPro"/>
</dbReference>